<evidence type="ECO:0000256" key="4">
    <source>
        <dbReference type="SAM" id="MobiDB-lite"/>
    </source>
</evidence>
<feature type="domain" description="Teneurin-like YD-shell" evidence="5">
    <location>
        <begin position="36"/>
        <end position="135"/>
    </location>
</feature>
<evidence type="ECO:0000313" key="7">
    <source>
        <dbReference type="Proteomes" id="UP000784294"/>
    </source>
</evidence>
<evidence type="ECO:0000256" key="2">
    <source>
        <dbReference type="ARBA" id="ARBA00022737"/>
    </source>
</evidence>
<comment type="caution">
    <text evidence="6">The sequence shown here is derived from an EMBL/GenBank/DDBJ whole genome shotgun (WGS) entry which is preliminary data.</text>
</comment>
<gene>
    <name evidence="6" type="ORF">PXEA_LOCUS1045</name>
</gene>
<dbReference type="Proteomes" id="UP000784294">
    <property type="component" value="Unassembled WGS sequence"/>
</dbReference>
<evidence type="ECO:0000256" key="1">
    <source>
        <dbReference type="ARBA" id="ARBA00022536"/>
    </source>
</evidence>
<dbReference type="AlphaFoldDB" id="A0A448WBD7"/>
<dbReference type="OrthoDB" id="442731at2759"/>
<dbReference type="Gene3D" id="2.180.10.10">
    <property type="entry name" value="RHS repeat-associated core"/>
    <property type="match status" value="1"/>
</dbReference>
<sequence length="959" mass="105176">MRLEQAGRVPQWAIFRLGPRGRVEMTQFSEPESPGQQRQDLEYDTEGRLMRMITFQSRSLAIANPGFLSSESLGLASKESRREVSFTYDSRGLLQRRGDWKYIFDDDGFLIERRLIDASLIDRFSYNSKGLLILAERSLTAPITATAATSFGTGRRRSIVEPDGLDQCGQLRPFRIQFFYDAEDRLVVVRDILAVKDSVQYAYADLSKPGRVSHLVHHSRGLVYTFYYDDMDNGHLFAVEKKPLNLPPANIEPDIGRELAGYSGQNADSADDVEEGGHPPEENDLIGQFSKDKTFLLWQQRNEAHASQLAARPSTPGKIFFVMSNHAGSPIAAFTRQDKGTSLVWAAEYTPTGARRITTHRFGRAANSRLAGYQHLWSANPGSRTATASSAFGARGHDWLETEAEASSPLLPFGHRGFLVDIHTGLAFFSDPKGRRLPRAFDTLSGIFTTPDWAGMPTRRLARLHAAPQVLASHQWHPEVDDDDTDETNELELEDEDSIYSGVSGTSGTAASSTSFSSGATGLACPIDRFRWAAQQPSWWLRQTGFRLDRLLPQIDFRLAMSKSLSYVDSDEDNTDSSSTLAIKPAEWTMSVPITESHSAQTGVLRANEMTESLACLVEGMNQRFEEVSVVQASRLTPGGKRGAGLPSYFLPPGERISQGAQGLLRLATSGPFLGPQVRFTLSPWGELHLLQNTPTTGENYSYISKSSRPRRGRAKSPTSFSDNRGGSVSSDLYPTGSQDLNSLDLANHLLFGARLLDSWTEFATSAGLPSEQTPVTPSSSASLIASYSSSPLGAAPATLAFQTSNVGTVVGTSSNSGHVRNRPGRLIQLFARGFEPSDDALEAYDFENDNVVNMAYGINSASSTDNDATVEEEAPDPSTYKSFTSSSATSSASDSSAYLTQSRLIYRAGTRRTLSLRPKEGFSQAMQVLRALGLDDWARRALQDYPIGDTVKEIASTR</sequence>
<keyword evidence="7" id="KW-1185">Reference proteome</keyword>
<feature type="compositionally biased region" description="Polar residues" evidence="4">
    <location>
        <begin position="717"/>
        <end position="734"/>
    </location>
</feature>
<feature type="region of interest" description="Disordered" evidence="4">
    <location>
        <begin position="699"/>
        <end position="734"/>
    </location>
</feature>
<proteinExistence type="predicted"/>
<feature type="region of interest" description="Disordered" evidence="4">
    <location>
        <begin position="260"/>
        <end position="285"/>
    </location>
</feature>
<name>A0A448WBD7_9PLAT</name>
<dbReference type="PANTHER" id="PTHR11219:SF69">
    <property type="entry name" value="TENEURIN-A"/>
    <property type="match status" value="1"/>
</dbReference>
<accession>A0A448WBD7</accession>
<protein>
    <recommendedName>
        <fullName evidence="5">Teneurin-like YD-shell domain-containing protein</fullName>
    </recommendedName>
</protein>
<keyword evidence="1" id="KW-0245">EGF-like domain</keyword>
<dbReference type="InterPro" id="IPR051216">
    <property type="entry name" value="Teneurin"/>
</dbReference>
<dbReference type="InterPro" id="IPR056823">
    <property type="entry name" value="TEN-like_YD-shell"/>
</dbReference>
<dbReference type="Pfam" id="PF25023">
    <property type="entry name" value="TEN_YD-shell"/>
    <property type="match status" value="2"/>
</dbReference>
<dbReference type="PANTHER" id="PTHR11219">
    <property type="entry name" value="TENEURIN AND N-ACETYLGLUCOSAMINE-1-PHOSPHODIESTER ALPHA-N-ACETYLGLUCOSAMINIDASE"/>
    <property type="match status" value="1"/>
</dbReference>
<feature type="compositionally biased region" description="Low complexity" evidence="4">
    <location>
        <begin position="879"/>
        <end position="893"/>
    </location>
</feature>
<keyword evidence="3" id="KW-1015">Disulfide bond</keyword>
<evidence type="ECO:0000313" key="6">
    <source>
        <dbReference type="EMBL" id="VEL07605.1"/>
    </source>
</evidence>
<keyword evidence="2" id="KW-0677">Repeat</keyword>
<evidence type="ECO:0000259" key="5">
    <source>
        <dbReference type="Pfam" id="PF25023"/>
    </source>
</evidence>
<organism evidence="6 7">
    <name type="scientific">Protopolystoma xenopodis</name>
    <dbReference type="NCBI Taxonomy" id="117903"/>
    <lineage>
        <taxon>Eukaryota</taxon>
        <taxon>Metazoa</taxon>
        <taxon>Spiralia</taxon>
        <taxon>Lophotrochozoa</taxon>
        <taxon>Platyhelminthes</taxon>
        <taxon>Monogenea</taxon>
        <taxon>Polyopisthocotylea</taxon>
        <taxon>Polystomatidea</taxon>
        <taxon>Polystomatidae</taxon>
        <taxon>Protopolystoma</taxon>
    </lineage>
</organism>
<evidence type="ECO:0000256" key="3">
    <source>
        <dbReference type="ARBA" id="ARBA00023157"/>
    </source>
</evidence>
<reference evidence="6" key="1">
    <citation type="submission" date="2018-11" db="EMBL/GenBank/DDBJ databases">
        <authorList>
            <consortium name="Pathogen Informatics"/>
        </authorList>
    </citation>
    <scope>NUCLEOTIDE SEQUENCE</scope>
</reference>
<feature type="domain" description="Teneurin-like YD-shell" evidence="5">
    <location>
        <begin position="172"/>
        <end position="241"/>
    </location>
</feature>
<dbReference type="EMBL" id="CAAALY010002076">
    <property type="protein sequence ID" value="VEL07605.1"/>
    <property type="molecule type" value="Genomic_DNA"/>
</dbReference>
<feature type="region of interest" description="Disordered" evidence="4">
    <location>
        <begin position="863"/>
        <end position="893"/>
    </location>
</feature>